<reference evidence="5 7" key="1">
    <citation type="journal article" date="2011" name="Nature">
        <title>The Medicago genome provides insight into the evolution of rhizobial symbioses.</title>
        <authorList>
            <person name="Young N.D."/>
            <person name="Debelle F."/>
            <person name="Oldroyd G.E."/>
            <person name="Geurts R."/>
            <person name="Cannon S.B."/>
            <person name="Udvardi M.K."/>
            <person name="Benedito V.A."/>
            <person name="Mayer K.F."/>
            <person name="Gouzy J."/>
            <person name="Schoof H."/>
            <person name="Van de Peer Y."/>
            <person name="Proost S."/>
            <person name="Cook D.R."/>
            <person name="Meyers B.C."/>
            <person name="Spannagl M."/>
            <person name="Cheung F."/>
            <person name="De Mita S."/>
            <person name="Krishnakumar V."/>
            <person name="Gundlach H."/>
            <person name="Zhou S."/>
            <person name="Mudge J."/>
            <person name="Bharti A.K."/>
            <person name="Murray J.D."/>
            <person name="Naoumkina M.A."/>
            <person name="Rosen B."/>
            <person name="Silverstein K.A."/>
            <person name="Tang H."/>
            <person name="Rombauts S."/>
            <person name="Zhao P.X."/>
            <person name="Zhou P."/>
            <person name="Barbe V."/>
            <person name="Bardou P."/>
            <person name="Bechner M."/>
            <person name="Bellec A."/>
            <person name="Berger A."/>
            <person name="Berges H."/>
            <person name="Bidwell S."/>
            <person name="Bisseling T."/>
            <person name="Choisne N."/>
            <person name="Couloux A."/>
            <person name="Denny R."/>
            <person name="Deshpande S."/>
            <person name="Dai X."/>
            <person name="Doyle J.J."/>
            <person name="Dudez A.M."/>
            <person name="Farmer A.D."/>
            <person name="Fouteau S."/>
            <person name="Franken C."/>
            <person name="Gibelin C."/>
            <person name="Gish J."/>
            <person name="Goldstein S."/>
            <person name="Gonzalez A.J."/>
            <person name="Green P.J."/>
            <person name="Hallab A."/>
            <person name="Hartog M."/>
            <person name="Hua A."/>
            <person name="Humphray S.J."/>
            <person name="Jeong D.H."/>
            <person name="Jing Y."/>
            <person name="Jocker A."/>
            <person name="Kenton S.M."/>
            <person name="Kim D.J."/>
            <person name="Klee K."/>
            <person name="Lai H."/>
            <person name="Lang C."/>
            <person name="Lin S."/>
            <person name="Macmil S.L."/>
            <person name="Magdelenat G."/>
            <person name="Matthews L."/>
            <person name="McCorrison J."/>
            <person name="Monaghan E.L."/>
            <person name="Mun J.H."/>
            <person name="Najar F.Z."/>
            <person name="Nicholson C."/>
            <person name="Noirot C."/>
            <person name="O'Bleness M."/>
            <person name="Paule C.R."/>
            <person name="Poulain J."/>
            <person name="Prion F."/>
            <person name="Qin B."/>
            <person name="Qu C."/>
            <person name="Retzel E.F."/>
            <person name="Riddle C."/>
            <person name="Sallet E."/>
            <person name="Samain S."/>
            <person name="Samson N."/>
            <person name="Sanders I."/>
            <person name="Saurat O."/>
            <person name="Scarpelli C."/>
            <person name="Schiex T."/>
            <person name="Segurens B."/>
            <person name="Severin A.J."/>
            <person name="Sherrier D.J."/>
            <person name="Shi R."/>
            <person name="Sims S."/>
            <person name="Singer S.R."/>
            <person name="Sinharoy S."/>
            <person name="Sterck L."/>
            <person name="Viollet A."/>
            <person name="Wang B.B."/>
            <person name="Wang K."/>
            <person name="Wang M."/>
            <person name="Wang X."/>
            <person name="Warfsmann J."/>
            <person name="Weissenbach J."/>
            <person name="White D.D."/>
            <person name="White J.D."/>
            <person name="Wiley G.B."/>
            <person name="Wincker P."/>
            <person name="Xing Y."/>
            <person name="Yang L."/>
            <person name="Yao Z."/>
            <person name="Ying F."/>
            <person name="Zhai J."/>
            <person name="Zhou L."/>
            <person name="Zuber A."/>
            <person name="Denarie J."/>
            <person name="Dixon R.A."/>
            <person name="May G.D."/>
            <person name="Schwartz D.C."/>
            <person name="Rogers J."/>
            <person name="Quetier F."/>
            <person name="Town C.D."/>
            <person name="Roe B.A."/>
        </authorList>
    </citation>
    <scope>NUCLEOTIDE SEQUENCE [LARGE SCALE GENOMIC DNA]</scope>
    <source>
        <strain evidence="5">A17</strain>
        <strain evidence="6 7">cv. Jemalong A17</strain>
    </source>
</reference>
<dbReference type="PANTHER" id="PTHR10126">
    <property type="entry name" value="TATA-BOX BINDING PROTEIN"/>
    <property type="match status" value="1"/>
</dbReference>
<keyword evidence="4" id="KW-1133">Transmembrane helix</keyword>
<dbReference type="InterPro" id="IPR000814">
    <property type="entry name" value="TBP"/>
</dbReference>
<dbReference type="PaxDb" id="3880-AES91997"/>
<evidence type="ECO:0000256" key="1">
    <source>
        <dbReference type="ARBA" id="ARBA00005560"/>
    </source>
</evidence>
<dbReference type="EMBL" id="CM001220">
    <property type="protein sequence ID" value="AES91997.1"/>
    <property type="molecule type" value="Genomic_DNA"/>
</dbReference>
<dbReference type="GO" id="GO:0016251">
    <property type="term" value="F:RNA polymerase II general transcription initiation factor activity"/>
    <property type="evidence" value="ECO:0000318"/>
    <property type="project" value="GO_Central"/>
</dbReference>
<dbReference type="EnsemblPlants" id="AES91997">
    <property type="protein sequence ID" value="AES91997"/>
    <property type="gene ID" value="MTR_4g122610"/>
</dbReference>
<organism evidence="5 7">
    <name type="scientific">Medicago truncatula</name>
    <name type="common">Barrel medic</name>
    <name type="synonym">Medicago tribuloides</name>
    <dbReference type="NCBI Taxonomy" id="3880"/>
    <lineage>
        <taxon>Eukaryota</taxon>
        <taxon>Viridiplantae</taxon>
        <taxon>Streptophyta</taxon>
        <taxon>Embryophyta</taxon>
        <taxon>Tracheophyta</taxon>
        <taxon>Spermatophyta</taxon>
        <taxon>Magnoliopsida</taxon>
        <taxon>eudicotyledons</taxon>
        <taxon>Gunneridae</taxon>
        <taxon>Pentapetalae</taxon>
        <taxon>rosids</taxon>
        <taxon>fabids</taxon>
        <taxon>Fabales</taxon>
        <taxon>Fabaceae</taxon>
        <taxon>Papilionoideae</taxon>
        <taxon>50 kb inversion clade</taxon>
        <taxon>NPAAA clade</taxon>
        <taxon>Hologalegina</taxon>
        <taxon>IRL clade</taxon>
        <taxon>Trifolieae</taxon>
        <taxon>Medicago</taxon>
    </lineage>
</organism>
<dbReference type="InterPro" id="IPR012295">
    <property type="entry name" value="TBP_dom_sf"/>
</dbReference>
<keyword evidence="4" id="KW-0812">Transmembrane</keyword>
<sequence length="162" mass="18189">MADQEMQDSQQAVDLQKHPSGAAIAPNLNNVQNLVSTVNWMCKLDLEAIALQSRSAVYKPKASFICSFIVNLIQIPSVLCMQHFPFLIMKIRKPKATALIYSSGKMICTGGNEKQSKLAARKYTRIIQKCGFPVKFKVQHLLFHIIFAEIVSSTMVNFCFFS</sequence>
<dbReference type="AlphaFoldDB" id="G7JNZ0"/>
<dbReference type="GO" id="GO:0006352">
    <property type="term" value="P:DNA-templated transcription initiation"/>
    <property type="evidence" value="ECO:0000318"/>
    <property type="project" value="GO_Central"/>
</dbReference>
<dbReference type="Gene3D" id="3.30.310.10">
    <property type="entry name" value="TATA-Binding Protein"/>
    <property type="match status" value="1"/>
</dbReference>
<dbReference type="eggNOG" id="KOG3302">
    <property type="taxonomic scope" value="Eukaryota"/>
</dbReference>
<feature type="transmembrane region" description="Helical" evidence="4">
    <location>
        <begin position="141"/>
        <end position="161"/>
    </location>
</feature>
<dbReference type="GO" id="GO:0003677">
    <property type="term" value="F:DNA binding"/>
    <property type="evidence" value="ECO:0007669"/>
    <property type="project" value="UniProtKB-KW"/>
</dbReference>
<dbReference type="HOGENOM" id="CLU_060161_4_2_1"/>
<feature type="transmembrane region" description="Helical" evidence="4">
    <location>
        <begin position="62"/>
        <end position="84"/>
    </location>
</feature>
<evidence type="ECO:0000313" key="5">
    <source>
        <dbReference type="EMBL" id="AES91997.1"/>
    </source>
</evidence>
<keyword evidence="2" id="KW-0238">DNA-binding</keyword>
<evidence type="ECO:0000313" key="7">
    <source>
        <dbReference type="Proteomes" id="UP000002051"/>
    </source>
</evidence>
<dbReference type="SUPFAM" id="SSF55945">
    <property type="entry name" value="TATA-box binding protein-like"/>
    <property type="match status" value="1"/>
</dbReference>
<comment type="similarity">
    <text evidence="1">Belongs to the TBP family.</text>
</comment>
<accession>G7JNZ0</accession>
<name>G7JNZ0_MEDTR</name>
<gene>
    <name evidence="5" type="ordered locus">MTR_4g122610</name>
</gene>
<dbReference type="Proteomes" id="UP000002051">
    <property type="component" value="Chromosome 4"/>
</dbReference>
<keyword evidence="4" id="KW-0472">Membrane</keyword>
<keyword evidence="3" id="KW-0804">Transcription</keyword>
<dbReference type="STRING" id="3880.G7JNZ0"/>
<proteinExistence type="inferred from homology"/>
<evidence type="ECO:0000256" key="4">
    <source>
        <dbReference type="SAM" id="Phobius"/>
    </source>
</evidence>
<reference evidence="5 7" key="2">
    <citation type="journal article" date="2014" name="BMC Genomics">
        <title>An improved genome release (version Mt4.0) for the model legume Medicago truncatula.</title>
        <authorList>
            <person name="Tang H."/>
            <person name="Krishnakumar V."/>
            <person name="Bidwell S."/>
            <person name="Rosen B."/>
            <person name="Chan A."/>
            <person name="Zhou S."/>
            <person name="Gentzbittel L."/>
            <person name="Childs K.L."/>
            <person name="Yandell M."/>
            <person name="Gundlach H."/>
            <person name="Mayer K.F."/>
            <person name="Schwartz D.C."/>
            <person name="Town C.D."/>
        </authorList>
    </citation>
    <scope>GENOME REANNOTATION</scope>
    <source>
        <strain evidence="6 7">cv. Jemalong A17</strain>
    </source>
</reference>
<protein>
    <submittedName>
        <fullName evidence="5">Transcription factor TFIID protein</fullName>
    </submittedName>
</protein>
<evidence type="ECO:0000256" key="2">
    <source>
        <dbReference type="ARBA" id="ARBA00023125"/>
    </source>
</evidence>
<reference evidence="6" key="3">
    <citation type="submission" date="2015-04" db="UniProtKB">
        <authorList>
            <consortium name="EnsemblPlants"/>
        </authorList>
    </citation>
    <scope>IDENTIFICATION</scope>
    <source>
        <strain evidence="6">cv. Jemalong A17</strain>
    </source>
</reference>
<keyword evidence="7" id="KW-1185">Reference proteome</keyword>
<evidence type="ECO:0000313" key="6">
    <source>
        <dbReference type="EnsemblPlants" id="AES91997"/>
    </source>
</evidence>
<evidence type="ECO:0000256" key="3">
    <source>
        <dbReference type="ARBA" id="ARBA00023163"/>
    </source>
</evidence>
<dbReference type="Pfam" id="PF00352">
    <property type="entry name" value="TBP"/>
    <property type="match status" value="1"/>
</dbReference>